<proteinExistence type="predicted"/>
<evidence type="ECO:0000313" key="1">
    <source>
        <dbReference type="EMBL" id="SHE73182.1"/>
    </source>
</evidence>
<dbReference type="STRING" id="1484053.SAMN05444274_102231"/>
<dbReference type="RefSeq" id="WP_083570581.1">
    <property type="nucleotide sequence ID" value="NZ_FQUM01000002.1"/>
</dbReference>
<sequence length="422" mass="47392">MKNIIIFIFASLVLGCSNINRQKNTDGEIQQEVIEIEAPKEESLEKYEKGTYGYDVNFLKKYPATVELKNGNSKLILSLKYQGRVMTSSSDGYGGRSYGWINHDLISSEKTLSQFNPVGGEERFWLGPESGQYSLFFEPGSSFDFENWSTPACIDTDPFEVFLATDSVAVFLKSMTVKNYSNFEFNFDLTRKVELMGKDQIAEKLDISVPENIKWVGYETTNMVKNTGQEPWKKETGLVSIWLLGMFNPSPSVTMIIPYKTGVNGPVVKDDYFGKIPDDRLKISDGLIYFKGDGKQRGKLGIPPHRAMPFMGSYDSKNRVFTLVKCDVPQGATDYVNSAWEHQKYPYKGDAVNAYNDGPLADGGQLGPFYELESSSPALALAPDSTGQYIQSTYHFEGTEEQLNSICQQIFDVSLEEVKNVF</sequence>
<name>A0A1M4VWS5_9BACT</name>
<reference evidence="1 2" key="1">
    <citation type="submission" date="2016-11" db="EMBL/GenBank/DDBJ databases">
        <authorList>
            <person name="Jaros S."/>
            <person name="Januszkiewicz K."/>
            <person name="Wedrychowicz H."/>
        </authorList>
    </citation>
    <scope>NUCLEOTIDE SEQUENCE [LARGE SCALE GENOMIC DNA]</scope>
    <source>
        <strain evidence="1 2">DSM 26910</strain>
    </source>
</reference>
<organism evidence="1 2">
    <name type="scientific">Mariniphaga anaerophila</name>
    <dbReference type="NCBI Taxonomy" id="1484053"/>
    <lineage>
        <taxon>Bacteria</taxon>
        <taxon>Pseudomonadati</taxon>
        <taxon>Bacteroidota</taxon>
        <taxon>Bacteroidia</taxon>
        <taxon>Marinilabiliales</taxon>
        <taxon>Prolixibacteraceae</taxon>
        <taxon>Mariniphaga</taxon>
    </lineage>
</organism>
<dbReference type="EMBL" id="FQUM01000002">
    <property type="protein sequence ID" value="SHE73182.1"/>
    <property type="molecule type" value="Genomic_DNA"/>
</dbReference>
<keyword evidence="2" id="KW-1185">Reference proteome</keyword>
<dbReference type="InterPro" id="IPR046713">
    <property type="entry name" value="DUF6786"/>
</dbReference>
<protein>
    <submittedName>
        <fullName evidence="1">Uncharacterized protein</fullName>
    </submittedName>
</protein>
<dbReference type="Proteomes" id="UP000184164">
    <property type="component" value="Unassembled WGS sequence"/>
</dbReference>
<dbReference type="PROSITE" id="PS51257">
    <property type="entry name" value="PROKAR_LIPOPROTEIN"/>
    <property type="match status" value="1"/>
</dbReference>
<dbReference type="OrthoDB" id="1113889at2"/>
<dbReference type="AlphaFoldDB" id="A0A1M4VWS5"/>
<evidence type="ECO:0000313" key="2">
    <source>
        <dbReference type="Proteomes" id="UP000184164"/>
    </source>
</evidence>
<dbReference type="Pfam" id="PF20583">
    <property type="entry name" value="DUF6786"/>
    <property type="match status" value="1"/>
</dbReference>
<gene>
    <name evidence="1" type="ORF">SAMN05444274_102231</name>
</gene>
<accession>A0A1M4VWS5</accession>